<evidence type="ECO:0008006" key="3">
    <source>
        <dbReference type="Google" id="ProtNLM"/>
    </source>
</evidence>
<evidence type="ECO:0000313" key="1">
    <source>
        <dbReference type="EMBL" id="OJJ66825.1"/>
    </source>
</evidence>
<keyword evidence="2" id="KW-1185">Reference proteome</keyword>
<name>A0A1L9U563_ASPBC</name>
<dbReference type="Gene3D" id="2.120.10.70">
    <property type="entry name" value="Fucose-specific lectin"/>
    <property type="match status" value="1"/>
</dbReference>
<protein>
    <recommendedName>
        <fullName evidence="3">Fucose-specific lectin</fullName>
    </recommendedName>
</protein>
<dbReference type="SUPFAM" id="SSF89372">
    <property type="entry name" value="Fucose-specific lectin"/>
    <property type="match status" value="1"/>
</dbReference>
<dbReference type="OrthoDB" id="5367135at2759"/>
<proteinExistence type="predicted"/>
<dbReference type="AlphaFoldDB" id="A0A1L9U563"/>
<gene>
    <name evidence="1" type="ORF">ASPBRDRAFT_662154</name>
</gene>
<sequence>MATCFMMGEEWSSLTTACGDKRRVFFPFAENILQCYEWDEPEEKWEQVTLQIEDTPTVHPNSKISGCFCGTDDQLIFFQDPSGLLQGLRIDHDGKYTSLPPLLGNNTKQSLIHTAYEADDDSIHVLYFDHETKVIRDLKWNYNAEWQGELHILSLLITVWKNPLTHNQDTIANLGEGFGNYELSSFAKTSSSPQDPVCLAISTNNNTILTINSSGQRVELGTFDRKRFAAGTSEECVNETLTLVKVFADRFGGKTKS</sequence>
<dbReference type="EMBL" id="KV878696">
    <property type="protein sequence ID" value="OJJ66825.1"/>
    <property type="molecule type" value="Genomic_DNA"/>
</dbReference>
<evidence type="ECO:0000313" key="2">
    <source>
        <dbReference type="Proteomes" id="UP000184499"/>
    </source>
</evidence>
<dbReference type="RefSeq" id="XP_067474074.1">
    <property type="nucleotide sequence ID" value="XM_067628686.1"/>
</dbReference>
<dbReference type="VEuPathDB" id="FungiDB:ASPBRDRAFT_662154"/>
<dbReference type="GeneID" id="93581174"/>
<accession>A0A1L9U563</accession>
<organism evidence="1 2">
    <name type="scientific">Aspergillus brasiliensis (strain CBS 101740 / IMI 381727 / IBT 21946)</name>
    <dbReference type="NCBI Taxonomy" id="767769"/>
    <lineage>
        <taxon>Eukaryota</taxon>
        <taxon>Fungi</taxon>
        <taxon>Dikarya</taxon>
        <taxon>Ascomycota</taxon>
        <taxon>Pezizomycotina</taxon>
        <taxon>Eurotiomycetes</taxon>
        <taxon>Eurotiomycetidae</taxon>
        <taxon>Eurotiales</taxon>
        <taxon>Aspergillaceae</taxon>
        <taxon>Aspergillus</taxon>
        <taxon>Aspergillus subgen. Circumdati</taxon>
    </lineage>
</organism>
<reference evidence="2" key="1">
    <citation type="journal article" date="2017" name="Genome Biol.">
        <title>Comparative genomics reveals high biological diversity and specific adaptations in the industrially and medically important fungal genus Aspergillus.</title>
        <authorList>
            <person name="de Vries R.P."/>
            <person name="Riley R."/>
            <person name="Wiebenga A."/>
            <person name="Aguilar-Osorio G."/>
            <person name="Amillis S."/>
            <person name="Uchima C.A."/>
            <person name="Anderluh G."/>
            <person name="Asadollahi M."/>
            <person name="Askin M."/>
            <person name="Barry K."/>
            <person name="Battaglia E."/>
            <person name="Bayram O."/>
            <person name="Benocci T."/>
            <person name="Braus-Stromeyer S.A."/>
            <person name="Caldana C."/>
            <person name="Canovas D."/>
            <person name="Cerqueira G.C."/>
            <person name="Chen F."/>
            <person name="Chen W."/>
            <person name="Choi C."/>
            <person name="Clum A."/>
            <person name="Dos Santos R.A."/>
            <person name="Damasio A.R."/>
            <person name="Diallinas G."/>
            <person name="Emri T."/>
            <person name="Fekete E."/>
            <person name="Flipphi M."/>
            <person name="Freyberg S."/>
            <person name="Gallo A."/>
            <person name="Gournas C."/>
            <person name="Habgood R."/>
            <person name="Hainaut M."/>
            <person name="Harispe M.L."/>
            <person name="Henrissat B."/>
            <person name="Hilden K.S."/>
            <person name="Hope R."/>
            <person name="Hossain A."/>
            <person name="Karabika E."/>
            <person name="Karaffa L."/>
            <person name="Karanyi Z."/>
            <person name="Krasevec N."/>
            <person name="Kuo A."/>
            <person name="Kusch H."/>
            <person name="LaButti K."/>
            <person name="Lagendijk E.L."/>
            <person name="Lapidus A."/>
            <person name="Levasseur A."/>
            <person name="Lindquist E."/>
            <person name="Lipzen A."/>
            <person name="Logrieco A.F."/>
            <person name="MacCabe A."/>
            <person name="Maekelae M.R."/>
            <person name="Malavazi I."/>
            <person name="Melin P."/>
            <person name="Meyer V."/>
            <person name="Mielnichuk N."/>
            <person name="Miskei M."/>
            <person name="Molnar A.P."/>
            <person name="Mule G."/>
            <person name="Ngan C.Y."/>
            <person name="Orejas M."/>
            <person name="Orosz E."/>
            <person name="Ouedraogo J.P."/>
            <person name="Overkamp K.M."/>
            <person name="Park H.-S."/>
            <person name="Perrone G."/>
            <person name="Piumi F."/>
            <person name="Punt P.J."/>
            <person name="Ram A.F."/>
            <person name="Ramon A."/>
            <person name="Rauscher S."/>
            <person name="Record E."/>
            <person name="Riano-Pachon D.M."/>
            <person name="Robert V."/>
            <person name="Roehrig J."/>
            <person name="Ruller R."/>
            <person name="Salamov A."/>
            <person name="Salih N.S."/>
            <person name="Samson R.A."/>
            <person name="Sandor E."/>
            <person name="Sanguinetti M."/>
            <person name="Schuetze T."/>
            <person name="Sepcic K."/>
            <person name="Shelest E."/>
            <person name="Sherlock G."/>
            <person name="Sophianopoulou V."/>
            <person name="Squina F.M."/>
            <person name="Sun H."/>
            <person name="Susca A."/>
            <person name="Todd R.B."/>
            <person name="Tsang A."/>
            <person name="Unkles S.E."/>
            <person name="van de Wiele N."/>
            <person name="van Rossen-Uffink D."/>
            <person name="Oliveira J.V."/>
            <person name="Vesth T.C."/>
            <person name="Visser J."/>
            <person name="Yu J.-H."/>
            <person name="Zhou M."/>
            <person name="Andersen M.R."/>
            <person name="Archer D.B."/>
            <person name="Baker S.E."/>
            <person name="Benoit I."/>
            <person name="Brakhage A.A."/>
            <person name="Braus G.H."/>
            <person name="Fischer R."/>
            <person name="Frisvad J.C."/>
            <person name="Goldman G.H."/>
            <person name="Houbraken J."/>
            <person name="Oakley B."/>
            <person name="Pocsi I."/>
            <person name="Scazzocchio C."/>
            <person name="Seiboth B."/>
            <person name="vanKuyk P.A."/>
            <person name="Wortman J."/>
            <person name="Dyer P.S."/>
            <person name="Grigoriev I.V."/>
        </authorList>
    </citation>
    <scope>NUCLEOTIDE SEQUENCE [LARGE SCALE GENOMIC DNA]</scope>
    <source>
        <strain evidence="2">CBS 101740 / IMI 381727 / IBT 21946</strain>
    </source>
</reference>
<dbReference type="Proteomes" id="UP000184499">
    <property type="component" value="Unassembled WGS sequence"/>
</dbReference>